<dbReference type="SMART" id="SM00110">
    <property type="entry name" value="C1Q"/>
    <property type="match status" value="1"/>
</dbReference>
<organism evidence="7 8">
    <name type="scientific">Pomacea canaliculata</name>
    <name type="common">Golden apple snail</name>
    <dbReference type="NCBI Taxonomy" id="400727"/>
    <lineage>
        <taxon>Eukaryota</taxon>
        <taxon>Metazoa</taxon>
        <taxon>Spiralia</taxon>
        <taxon>Lophotrochozoa</taxon>
        <taxon>Mollusca</taxon>
        <taxon>Gastropoda</taxon>
        <taxon>Caenogastropoda</taxon>
        <taxon>Architaenioglossa</taxon>
        <taxon>Ampullarioidea</taxon>
        <taxon>Ampullariidae</taxon>
        <taxon>Pomacea</taxon>
    </lineage>
</organism>
<dbReference type="Gene3D" id="2.60.120.40">
    <property type="match status" value="1"/>
</dbReference>
<feature type="coiled-coil region" evidence="4">
    <location>
        <begin position="823"/>
        <end position="875"/>
    </location>
</feature>
<proteinExistence type="predicted"/>
<keyword evidence="2" id="KW-0964">Secreted</keyword>
<evidence type="ECO:0000256" key="1">
    <source>
        <dbReference type="ARBA" id="ARBA00004613"/>
    </source>
</evidence>
<keyword evidence="3" id="KW-0732">Signal</keyword>
<dbReference type="Pfam" id="PF00386">
    <property type="entry name" value="C1q"/>
    <property type="match status" value="1"/>
</dbReference>
<dbReference type="AlphaFoldDB" id="A0A2T7NBP0"/>
<dbReference type="InterPro" id="IPR050822">
    <property type="entry name" value="Cerebellin_Synaptic_Org"/>
</dbReference>
<dbReference type="InterPro" id="IPR001073">
    <property type="entry name" value="C1q_dom"/>
</dbReference>
<name>A0A2T7NBP0_POMCA</name>
<dbReference type="Proteomes" id="UP000245119">
    <property type="component" value="Linkage Group LG14"/>
</dbReference>
<evidence type="ECO:0000256" key="4">
    <source>
        <dbReference type="SAM" id="Coils"/>
    </source>
</evidence>
<comment type="subcellular location">
    <subcellularLocation>
        <location evidence="1">Secreted</location>
    </subcellularLocation>
</comment>
<keyword evidence="4" id="KW-0175">Coiled coil</keyword>
<sequence>MHICFHTRSRSSPPPMRRDDSPPRKAPLISRGPPGRGRNGFESSRGRPMSGGFDGRREDRYESAGFSERGPPRSRDPYPPSPPRESGRGGSLMDSRIASTRSSRDYPPSSRDYPPSRDYQSQRDYSPDRVNDRYSHRDSYPASRDDRGTAMVEEAAEIQAHPAGAIAGAVVDQAASSSVHFEDLKQEILLPCDTGMFGFPSQKTFYVTTNTSQVQEDLLHSHLRVDHILQEAVTDAAAQVGTEMVLTLEQGDQVAPLHPEDHPLLNDPAQMHPQVGVDLLPPSGARFLINANEIIAGQEELASETFTGKKLLCDVCGARAKTPSALRRHVRRHHPLQASGRRTGLLKSTAFPAPSLRATAIRMLEELLEEFGYCGQPAEGKMSLVRQELQTARSQMLGHTVTTVIRRWHLDWLRRSSQDGVWTDLCGVRAPEASGVGGAGIEYKFYGNRSGLIRVYQFKGLNMKLLLAIAFAVVAIVQAKVGKECKNESQCDPGECCQILSLFPIMSKRQLVVLDPNQDRTGTCQLYKTENEPCGPFEKPNGYCSCAPGLSCHMYEVKVEDAQITGRRSMIAPHPGYMWRTSLAFIWSTDIQDGAELYACVGDTVTFPWNFALADGQVVEDIKWYFQREGFSRQSVAGTVDGTFFSLPAFARRLDHVTAAGIQLKNVTDADTGNYSVFIIGKCVTGTVPTAEIITMLVILMVADDESVNALVARRGSDLLLQQQRVAVYDNSTRQFHVQLICGNFRITGYPPVAVEFTYPSGQKDIVSVNNRGNFSLLLPNPVEGGTYTCRLLADYPPVSCLPASSNVLSSVTVSIDEVRARMSLIEAEQRALLADNDQLRKENSDLRDMLDNQTQLFLQEVSELTKELNELQEEKALGHTSFHVQLSTDVSASSSHPVLFDRIINNNGEAYNSSTGRFTAPRNSTYFFAATCAATNSDVSFSMHTLTRKVCQARAPYGRLYNDNNRQWSATCHASLHLAEGDEVWVEVDSSVNVGGTYSSFSGFSVDVV</sequence>
<dbReference type="SUPFAM" id="SSF49842">
    <property type="entry name" value="TNF-like"/>
    <property type="match status" value="1"/>
</dbReference>
<evidence type="ECO:0000313" key="7">
    <source>
        <dbReference type="EMBL" id="PVD18588.1"/>
    </source>
</evidence>
<dbReference type="InterPro" id="IPR008983">
    <property type="entry name" value="Tumour_necrosis_fac-like_dom"/>
</dbReference>
<dbReference type="PRINTS" id="PR00007">
    <property type="entry name" value="COMPLEMNTC1Q"/>
</dbReference>
<dbReference type="PROSITE" id="PS50871">
    <property type="entry name" value="C1Q"/>
    <property type="match status" value="1"/>
</dbReference>
<dbReference type="EMBL" id="PZQS01000014">
    <property type="protein sequence ID" value="PVD18588.1"/>
    <property type="molecule type" value="Genomic_DNA"/>
</dbReference>
<dbReference type="Gene3D" id="2.10.80.10">
    <property type="entry name" value="Lipase, subunit A"/>
    <property type="match status" value="1"/>
</dbReference>
<feature type="domain" description="C1q" evidence="6">
    <location>
        <begin position="876"/>
        <end position="1010"/>
    </location>
</feature>
<evidence type="ECO:0000256" key="5">
    <source>
        <dbReference type="SAM" id="MobiDB-lite"/>
    </source>
</evidence>
<evidence type="ECO:0000313" key="8">
    <source>
        <dbReference type="Proteomes" id="UP000245119"/>
    </source>
</evidence>
<feature type="region of interest" description="Disordered" evidence="5">
    <location>
        <begin position="1"/>
        <end position="149"/>
    </location>
</feature>
<feature type="compositionally biased region" description="Low complexity" evidence="5">
    <location>
        <begin position="105"/>
        <end position="119"/>
    </location>
</feature>
<dbReference type="PANTHER" id="PTHR22923">
    <property type="entry name" value="CEREBELLIN-RELATED"/>
    <property type="match status" value="1"/>
</dbReference>
<gene>
    <name evidence="7" type="ORF">C0Q70_21138</name>
</gene>
<evidence type="ECO:0000259" key="6">
    <source>
        <dbReference type="PROSITE" id="PS50871"/>
    </source>
</evidence>
<dbReference type="OrthoDB" id="10071402at2759"/>
<dbReference type="InterPro" id="IPR013783">
    <property type="entry name" value="Ig-like_fold"/>
</dbReference>
<evidence type="ECO:0000256" key="3">
    <source>
        <dbReference type="ARBA" id="ARBA00022729"/>
    </source>
</evidence>
<dbReference type="PANTHER" id="PTHR22923:SF62">
    <property type="entry name" value="CVP18"/>
    <property type="match status" value="1"/>
</dbReference>
<protein>
    <recommendedName>
        <fullName evidence="6">C1q domain-containing protein</fullName>
    </recommendedName>
</protein>
<dbReference type="Gene3D" id="2.60.40.10">
    <property type="entry name" value="Immunoglobulins"/>
    <property type="match status" value="1"/>
</dbReference>
<reference evidence="7 8" key="1">
    <citation type="submission" date="2018-04" db="EMBL/GenBank/DDBJ databases">
        <title>The genome of golden apple snail Pomacea canaliculata provides insight into stress tolerance and invasive adaptation.</title>
        <authorList>
            <person name="Liu C."/>
            <person name="Liu B."/>
            <person name="Ren Y."/>
            <person name="Zhang Y."/>
            <person name="Wang H."/>
            <person name="Li S."/>
            <person name="Jiang F."/>
            <person name="Yin L."/>
            <person name="Zhang G."/>
            <person name="Qian W."/>
            <person name="Fan W."/>
        </authorList>
    </citation>
    <scope>NUCLEOTIDE SEQUENCE [LARGE SCALE GENOMIC DNA]</scope>
    <source>
        <strain evidence="7">SZHN2017</strain>
        <tissue evidence="7">Muscle</tissue>
    </source>
</reference>
<evidence type="ECO:0000256" key="2">
    <source>
        <dbReference type="ARBA" id="ARBA00022525"/>
    </source>
</evidence>
<keyword evidence="8" id="KW-1185">Reference proteome</keyword>
<dbReference type="GO" id="GO:0005615">
    <property type="term" value="C:extracellular space"/>
    <property type="evidence" value="ECO:0007669"/>
    <property type="project" value="TreeGrafter"/>
</dbReference>
<accession>A0A2T7NBP0</accession>
<feature type="compositionally biased region" description="Basic and acidic residues" evidence="5">
    <location>
        <begin position="125"/>
        <end position="148"/>
    </location>
</feature>
<comment type="caution">
    <text evidence="7">The sequence shown here is derived from an EMBL/GenBank/DDBJ whole genome shotgun (WGS) entry which is preliminary data.</text>
</comment>